<proteinExistence type="predicted"/>
<name>A0A3N9WK16_9ACTN</name>
<dbReference type="Proteomes" id="UP000282312">
    <property type="component" value="Unassembled WGS sequence"/>
</dbReference>
<accession>A0A3N9WK16</accession>
<evidence type="ECO:0000313" key="2">
    <source>
        <dbReference type="Proteomes" id="UP000282312"/>
    </source>
</evidence>
<keyword evidence="2" id="KW-1185">Reference proteome</keyword>
<reference evidence="1 2" key="1">
    <citation type="submission" date="2018-05" db="EMBL/GenBank/DDBJ databases">
        <title>Micromonospora from Atacama Desert.</title>
        <authorList>
            <person name="Carro L."/>
            <person name="Goodfellow M."/>
            <person name="Klenk H.-P."/>
        </authorList>
    </citation>
    <scope>NUCLEOTIDE SEQUENCE [LARGE SCALE GENOMIC DNA]</scope>
    <source>
        <strain evidence="1 2">LB39</strain>
    </source>
</reference>
<comment type="caution">
    <text evidence="1">The sequence shown here is derived from an EMBL/GenBank/DDBJ whole genome shotgun (WGS) entry which is preliminary data.</text>
</comment>
<organism evidence="1 2">
    <name type="scientific">Micromonospora inaquosa</name>
    <dbReference type="NCBI Taxonomy" id="2203716"/>
    <lineage>
        <taxon>Bacteria</taxon>
        <taxon>Bacillati</taxon>
        <taxon>Actinomycetota</taxon>
        <taxon>Actinomycetes</taxon>
        <taxon>Micromonosporales</taxon>
        <taxon>Micromonosporaceae</taxon>
        <taxon>Micromonospora</taxon>
    </lineage>
</organism>
<evidence type="ECO:0000313" key="1">
    <source>
        <dbReference type="EMBL" id="RQX01148.1"/>
    </source>
</evidence>
<gene>
    <name evidence="1" type="ORF">DLJ59_19350</name>
</gene>
<protein>
    <submittedName>
        <fullName evidence="1">Uncharacterized protein</fullName>
    </submittedName>
</protein>
<sequence length="128" mass="14664">MGDRAWQHFPEAREQITDLVCTQMRRAIDADQMPEPVDQFEYALQAVRPLIRDLGLVDLDRDLVRRFCLFCRDLLGYSGPDGNQVSYVLGMYVLDGLDGPPVVRVIRQVDPGLIELVRARFPGMWAEE</sequence>
<dbReference type="EMBL" id="QGSZ01000230">
    <property type="protein sequence ID" value="RQX01148.1"/>
    <property type="molecule type" value="Genomic_DNA"/>
</dbReference>
<dbReference type="AlphaFoldDB" id="A0A3N9WK16"/>